<dbReference type="SUPFAM" id="SSF53474">
    <property type="entry name" value="alpha/beta-Hydrolases"/>
    <property type="match status" value="1"/>
</dbReference>
<reference evidence="3" key="1">
    <citation type="submission" date="2021-01" db="EMBL/GenBank/DDBJ databases">
        <authorList>
            <person name="Corre E."/>
            <person name="Pelletier E."/>
            <person name="Niang G."/>
            <person name="Scheremetjew M."/>
            <person name="Finn R."/>
            <person name="Kale V."/>
            <person name="Holt S."/>
            <person name="Cochrane G."/>
            <person name="Meng A."/>
            <person name="Brown T."/>
            <person name="Cohen L."/>
        </authorList>
    </citation>
    <scope>NUCLEOTIDE SEQUENCE</scope>
    <source>
        <strain evidence="3">CCMP3107</strain>
    </source>
</reference>
<evidence type="ECO:0000259" key="2">
    <source>
        <dbReference type="Pfam" id="PF12697"/>
    </source>
</evidence>
<dbReference type="Pfam" id="PF12697">
    <property type="entry name" value="Abhydrolase_6"/>
    <property type="match status" value="1"/>
</dbReference>
<keyword evidence="1" id="KW-0732">Signal</keyword>
<dbReference type="AlphaFoldDB" id="A0A7S3UN80"/>
<evidence type="ECO:0000256" key="1">
    <source>
        <dbReference type="SAM" id="SignalP"/>
    </source>
</evidence>
<protein>
    <recommendedName>
        <fullName evidence="2">AB hydrolase-1 domain-containing protein</fullName>
    </recommendedName>
</protein>
<evidence type="ECO:0000313" key="3">
    <source>
        <dbReference type="EMBL" id="CAE0620028.1"/>
    </source>
</evidence>
<dbReference type="PANTHER" id="PTHR45763">
    <property type="entry name" value="HYDROLASE, ALPHA/BETA FOLD FAMILY PROTEIN, EXPRESSED-RELATED"/>
    <property type="match status" value="1"/>
</dbReference>
<dbReference type="InterPro" id="IPR029058">
    <property type="entry name" value="AB_hydrolase_fold"/>
</dbReference>
<accession>A0A7S3UN80</accession>
<gene>
    <name evidence="3" type="ORF">HAKA00212_LOCUS312</name>
</gene>
<feature type="domain" description="AB hydrolase-1" evidence="2">
    <location>
        <begin position="86"/>
        <end position="331"/>
    </location>
</feature>
<name>A0A7S3UN80_HETAK</name>
<feature type="signal peptide" evidence="1">
    <location>
        <begin position="1"/>
        <end position="16"/>
    </location>
</feature>
<dbReference type="InterPro" id="IPR000073">
    <property type="entry name" value="AB_hydrolase_1"/>
</dbReference>
<feature type="chain" id="PRO_5030818317" description="AB hydrolase-1 domain-containing protein" evidence="1">
    <location>
        <begin position="17"/>
        <end position="364"/>
    </location>
</feature>
<dbReference type="PANTHER" id="PTHR45763:SF46">
    <property type="entry name" value="AB HYDROLASE-1 DOMAIN-CONTAINING PROTEIN"/>
    <property type="match status" value="1"/>
</dbReference>
<sequence>MADLLMLGVLLPLAVGYKNFVSQSLSAPAPKIRNPEKETCEAKTQWLRLRDGRILEFSTFGAQDGAAIFFFTGNHQTCNILGAAAPLREQFTNHNLRLVCPSYPGFGLSDALLPGNTPPAVQWWPADIEQLAEKLGIDKFYIISHSLGSMYATATIHAIPERVLGCVLASPIIPMPVQLTLDRRRPRSTRMLYNLLMKPHARELVSISLADNPMAMLKRASPDSAKALEKMGKKGGQSGEIRDAIVADCNRAVANTWRGLACAMELVSQSWGFELNELSDFAQSGKPLIIAASPDDVTNPTEFHHWLNREISGSRLVTINEGEGHLFLFEPRNLDFVISCLLEEGGNHHQIQTWLEEEEEENIL</sequence>
<dbReference type="EMBL" id="HBIU01000999">
    <property type="protein sequence ID" value="CAE0620028.1"/>
    <property type="molecule type" value="Transcribed_RNA"/>
</dbReference>
<organism evidence="3">
    <name type="scientific">Heterosigma akashiwo</name>
    <name type="common">Chromophytic alga</name>
    <name type="synonym">Heterosigma carterae</name>
    <dbReference type="NCBI Taxonomy" id="2829"/>
    <lineage>
        <taxon>Eukaryota</taxon>
        <taxon>Sar</taxon>
        <taxon>Stramenopiles</taxon>
        <taxon>Ochrophyta</taxon>
        <taxon>Raphidophyceae</taxon>
        <taxon>Chattonellales</taxon>
        <taxon>Chattonellaceae</taxon>
        <taxon>Heterosigma</taxon>
    </lineage>
</organism>
<proteinExistence type="predicted"/>
<dbReference type="Gene3D" id="3.40.50.1820">
    <property type="entry name" value="alpha/beta hydrolase"/>
    <property type="match status" value="1"/>
</dbReference>